<feature type="transmembrane region" description="Helical" evidence="1">
    <location>
        <begin position="54"/>
        <end position="75"/>
    </location>
</feature>
<keyword evidence="1" id="KW-0472">Membrane</keyword>
<dbReference type="RefSeq" id="WP_142978986.1">
    <property type="nucleotide sequence ID" value="NZ_RKLU01000002.1"/>
</dbReference>
<feature type="transmembrane region" description="Helical" evidence="1">
    <location>
        <begin position="177"/>
        <end position="196"/>
    </location>
</feature>
<name>A0A8J8PAI8_9EURY</name>
<keyword evidence="3" id="KW-1185">Reference proteome</keyword>
<accession>A0A8J8PAI8</accession>
<feature type="transmembrane region" description="Helical" evidence="1">
    <location>
        <begin position="87"/>
        <end position="107"/>
    </location>
</feature>
<dbReference type="EMBL" id="RKLU01000002">
    <property type="protein sequence ID" value="TQQ82721.1"/>
    <property type="molecule type" value="Genomic_DNA"/>
</dbReference>
<evidence type="ECO:0000313" key="3">
    <source>
        <dbReference type="Proteomes" id="UP000705823"/>
    </source>
</evidence>
<reference evidence="2" key="1">
    <citation type="submission" date="2019-02" db="EMBL/GenBank/DDBJ databases">
        <title>Halonotius sp. a new haloarchaeum isolated from saline soil.</title>
        <authorList>
            <person name="Duran-Viseras A."/>
            <person name="Sanchez-Porro C."/>
            <person name="Ventosa A."/>
        </authorList>
    </citation>
    <scope>NUCLEOTIDE SEQUENCE</scope>
    <source>
        <strain evidence="2">F15B</strain>
    </source>
</reference>
<feature type="transmembrane region" description="Helical" evidence="1">
    <location>
        <begin position="127"/>
        <end position="156"/>
    </location>
</feature>
<comment type="caution">
    <text evidence="2">The sequence shown here is derived from an EMBL/GenBank/DDBJ whole genome shotgun (WGS) entry which is preliminary data.</text>
</comment>
<feature type="transmembrane region" description="Helical" evidence="1">
    <location>
        <begin position="19"/>
        <end position="42"/>
    </location>
</feature>
<protein>
    <submittedName>
        <fullName evidence="2">DUF420 domain-containing protein</fullName>
    </submittedName>
</protein>
<gene>
    <name evidence="2" type="ORF">EGH24_04550</name>
</gene>
<sequence length="207" mass="22616">METPLVGGWVRDHPRATTLLLAVVGYAAVVGVFAVPSVQALFPELTLGQVNLLAHAIAVVNTLAATSLAAGWYWIRNDEVSKHAHAMLSAFVLILLFLSMYLPKVAGGGTKEFVLESAYAWVPLWEWVYPAYLLMLAIHILLSILAMPLVLYAVVLGVTHTPDELRTQTPHRKVGRVAASTWILSLVLGVVTYVLLNHLYGYEFVAA</sequence>
<dbReference type="Proteomes" id="UP000705823">
    <property type="component" value="Unassembled WGS sequence"/>
</dbReference>
<dbReference type="OrthoDB" id="213478at2157"/>
<keyword evidence="1" id="KW-1133">Transmembrane helix</keyword>
<dbReference type="PANTHER" id="PTHR37692">
    <property type="entry name" value="HYPOTHETICAL MEMBRANE SPANNING PROTEIN"/>
    <property type="match status" value="1"/>
</dbReference>
<organism evidence="2 3">
    <name type="scientific">Halonotius terrestris</name>
    <dbReference type="NCBI Taxonomy" id="2487750"/>
    <lineage>
        <taxon>Archaea</taxon>
        <taxon>Methanobacteriati</taxon>
        <taxon>Methanobacteriota</taxon>
        <taxon>Stenosarchaea group</taxon>
        <taxon>Halobacteria</taxon>
        <taxon>Halobacteriales</taxon>
        <taxon>Haloferacaceae</taxon>
        <taxon>Halonotius</taxon>
    </lineage>
</organism>
<dbReference type="AlphaFoldDB" id="A0A8J8PAI8"/>
<dbReference type="PANTHER" id="PTHR37692:SF1">
    <property type="entry name" value="DUF420 DOMAIN-CONTAINING PROTEIN"/>
    <property type="match status" value="1"/>
</dbReference>
<evidence type="ECO:0000256" key="1">
    <source>
        <dbReference type="SAM" id="Phobius"/>
    </source>
</evidence>
<keyword evidence="1" id="KW-0812">Transmembrane</keyword>
<dbReference type="Pfam" id="PF04238">
    <property type="entry name" value="DUF420"/>
    <property type="match status" value="1"/>
</dbReference>
<evidence type="ECO:0000313" key="2">
    <source>
        <dbReference type="EMBL" id="TQQ82721.1"/>
    </source>
</evidence>
<proteinExistence type="predicted"/>
<dbReference type="InterPro" id="IPR007352">
    <property type="entry name" value="DUF420"/>
</dbReference>